<evidence type="ECO:0000313" key="16">
    <source>
        <dbReference type="Proteomes" id="UP000288943"/>
    </source>
</evidence>
<feature type="transmembrane region" description="Helical" evidence="12">
    <location>
        <begin position="82"/>
        <end position="100"/>
    </location>
</feature>
<evidence type="ECO:0000256" key="2">
    <source>
        <dbReference type="ARBA" id="ARBA00004141"/>
    </source>
</evidence>
<reference evidence="14 17" key="2">
    <citation type="submission" date="2022-05" db="EMBL/GenBank/DDBJ databases">
        <title>Genome Sequencing of Bee-Associated Microbes.</title>
        <authorList>
            <person name="Dunlap C."/>
        </authorList>
    </citation>
    <scope>NUCLEOTIDE SEQUENCE [LARGE SCALE GENOMIC DNA]</scope>
    <source>
        <strain evidence="14 17">NRRL B-23120</strain>
    </source>
</reference>
<keyword evidence="17" id="KW-1185">Reference proteome</keyword>
<accession>A0A410WSW8</accession>
<comment type="subcellular location">
    <subcellularLocation>
        <location evidence="2">Membrane</location>
        <topology evidence="2">Multi-pass membrane protein</topology>
    </subcellularLocation>
</comment>
<keyword evidence="5 12" id="KW-0812">Transmembrane</keyword>
<evidence type="ECO:0000313" key="15">
    <source>
        <dbReference type="EMBL" id="QAV17434.1"/>
    </source>
</evidence>
<evidence type="ECO:0000256" key="11">
    <source>
        <dbReference type="ARBA" id="ARBA00023136"/>
    </source>
</evidence>
<evidence type="ECO:0000256" key="8">
    <source>
        <dbReference type="ARBA" id="ARBA00022833"/>
    </source>
</evidence>
<dbReference type="GO" id="GO:0016020">
    <property type="term" value="C:membrane"/>
    <property type="evidence" value="ECO:0007669"/>
    <property type="project" value="UniProtKB-SubCell"/>
</dbReference>
<evidence type="ECO:0000256" key="1">
    <source>
        <dbReference type="ARBA" id="ARBA00001947"/>
    </source>
</evidence>
<dbReference type="Proteomes" id="UP001527202">
    <property type="component" value="Unassembled WGS sequence"/>
</dbReference>
<feature type="transmembrane region" description="Helical" evidence="12">
    <location>
        <begin position="41"/>
        <end position="70"/>
    </location>
</feature>
<evidence type="ECO:0000313" key="14">
    <source>
        <dbReference type="EMBL" id="MCY9595677.1"/>
    </source>
</evidence>
<keyword evidence="8" id="KW-0862">Zinc</keyword>
<dbReference type="GO" id="GO:0006508">
    <property type="term" value="P:proteolysis"/>
    <property type="evidence" value="ECO:0007669"/>
    <property type="project" value="UniProtKB-KW"/>
</dbReference>
<evidence type="ECO:0000256" key="12">
    <source>
        <dbReference type="SAM" id="Phobius"/>
    </source>
</evidence>
<evidence type="ECO:0000256" key="7">
    <source>
        <dbReference type="ARBA" id="ARBA00022801"/>
    </source>
</evidence>
<dbReference type="InterPro" id="IPR008915">
    <property type="entry name" value="Peptidase_M50"/>
</dbReference>
<dbReference type="PANTHER" id="PTHR39188:SF3">
    <property type="entry name" value="STAGE IV SPORULATION PROTEIN FB"/>
    <property type="match status" value="1"/>
</dbReference>
<dbReference type="EMBL" id="JAMDMJ010000008">
    <property type="protein sequence ID" value="MCY9595677.1"/>
    <property type="molecule type" value="Genomic_DNA"/>
</dbReference>
<evidence type="ECO:0000256" key="6">
    <source>
        <dbReference type="ARBA" id="ARBA00022723"/>
    </source>
</evidence>
<feature type="transmembrane region" description="Helical" evidence="12">
    <location>
        <begin position="112"/>
        <end position="132"/>
    </location>
</feature>
<evidence type="ECO:0000256" key="5">
    <source>
        <dbReference type="ARBA" id="ARBA00022692"/>
    </source>
</evidence>
<dbReference type="Proteomes" id="UP000288943">
    <property type="component" value="Chromosome"/>
</dbReference>
<organism evidence="15 16">
    <name type="scientific">Paenibacillus chitinolyticus</name>
    <dbReference type="NCBI Taxonomy" id="79263"/>
    <lineage>
        <taxon>Bacteria</taxon>
        <taxon>Bacillati</taxon>
        <taxon>Bacillota</taxon>
        <taxon>Bacilli</taxon>
        <taxon>Bacillales</taxon>
        <taxon>Paenibacillaceae</taxon>
        <taxon>Paenibacillus</taxon>
    </lineage>
</organism>
<proteinExistence type="inferred from homology"/>
<dbReference type="OrthoDB" id="9781963at2"/>
<dbReference type="Pfam" id="PF02163">
    <property type="entry name" value="Peptidase_M50"/>
    <property type="match status" value="1"/>
</dbReference>
<dbReference type="CDD" id="cd06160">
    <property type="entry name" value="S2P-M50_like_2"/>
    <property type="match status" value="1"/>
</dbReference>
<feature type="transmembrane region" description="Helical" evidence="12">
    <location>
        <begin position="333"/>
        <end position="351"/>
    </location>
</feature>
<keyword evidence="11 12" id="KW-0472">Membrane</keyword>
<comment type="similarity">
    <text evidence="3">Belongs to the peptidase M50B family.</text>
</comment>
<dbReference type="GO" id="GO:0008237">
    <property type="term" value="F:metallopeptidase activity"/>
    <property type="evidence" value="ECO:0007669"/>
    <property type="project" value="UniProtKB-KW"/>
</dbReference>
<feature type="transmembrane region" description="Helical" evidence="12">
    <location>
        <begin position="17"/>
        <end position="35"/>
    </location>
</feature>
<comment type="cofactor">
    <cofactor evidence="1">
        <name>Zn(2+)</name>
        <dbReference type="ChEBI" id="CHEBI:29105"/>
    </cofactor>
</comment>
<evidence type="ECO:0000256" key="9">
    <source>
        <dbReference type="ARBA" id="ARBA00022989"/>
    </source>
</evidence>
<keyword evidence="6" id="KW-0479">Metal-binding</keyword>
<evidence type="ECO:0000256" key="4">
    <source>
        <dbReference type="ARBA" id="ARBA00022670"/>
    </source>
</evidence>
<evidence type="ECO:0000256" key="3">
    <source>
        <dbReference type="ARBA" id="ARBA00007931"/>
    </source>
</evidence>
<reference evidence="15 16" key="1">
    <citation type="submission" date="2018-01" db="EMBL/GenBank/DDBJ databases">
        <title>The whole genome sequencing and assembly of Paenibacillus chitinolyticus KCCM 41400 strain.</title>
        <authorList>
            <person name="Kim J.-Y."/>
            <person name="Park M.-K."/>
            <person name="Lee Y.-J."/>
            <person name="Yi H."/>
            <person name="Bahn Y.-S."/>
            <person name="Kim J.F."/>
            <person name="Lee D.-W."/>
        </authorList>
    </citation>
    <scope>NUCLEOTIDE SEQUENCE [LARGE SCALE GENOMIC DNA]</scope>
    <source>
        <strain evidence="15 16">KCCM 41400</strain>
    </source>
</reference>
<keyword evidence="9 12" id="KW-1133">Transmembrane helix</keyword>
<dbReference type="EMBL" id="CP026520">
    <property type="protein sequence ID" value="QAV17434.1"/>
    <property type="molecule type" value="Genomic_DNA"/>
</dbReference>
<protein>
    <submittedName>
        <fullName evidence="15">Site-2 protease family protein</fullName>
    </submittedName>
</protein>
<feature type="transmembrane region" description="Helical" evidence="12">
    <location>
        <begin position="139"/>
        <end position="161"/>
    </location>
</feature>
<evidence type="ECO:0000259" key="13">
    <source>
        <dbReference type="Pfam" id="PF02163"/>
    </source>
</evidence>
<keyword evidence="10" id="KW-0482">Metalloprotease</keyword>
<evidence type="ECO:0000256" key="10">
    <source>
        <dbReference type="ARBA" id="ARBA00023049"/>
    </source>
</evidence>
<feature type="domain" description="Peptidase M50" evidence="13">
    <location>
        <begin position="59"/>
        <end position="134"/>
    </location>
</feature>
<sequence length="360" mass="40195">MTELPDKQSSKSSKKNPLWVLGAIGAFLLKFGKFGKFGATIISIAITIASYAIIAPLPFAIGLVAMIFIHEIGHVLAAKKKGLPVTAPLFIPFLGALISMKRNPRDAVTEAYIAYGGPLLGTIGATAAFALGVYTDSNLLISIAYTGFFLNLLNLLPIHPLDGGRISTAVTRWLWLVGLIGGLVVILYLRSFLFLIIWALFAWDLYKKFVKFRDKPQIMHFQPRFDMTAHHLLAHGYMIPGEDHRRDLAFTTYSELSGDEAGVQMVHTSWDAIEFETKFALPRQAVVHRVQVVKIERVTREDGLHLVLHFDVELEPFENDAYYEVPTASRWKFGAAYFALAVYLLAMMNWVHRVLPAAAY</sequence>
<name>A0A410WSW8_9BACL</name>
<dbReference type="AlphaFoldDB" id="A0A410WSW8"/>
<feature type="transmembrane region" description="Helical" evidence="12">
    <location>
        <begin position="173"/>
        <end position="203"/>
    </location>
</feature>
<keyword evidence="7" id="KW-0378">Hydrolase</keyword>
<dbReference type="KEGG" id="pchi:PC41400_07065"/>
<dbReference type="GO" id="GO:0046872">
    <property type="term" value="F:metal ion binding"/>
    <property type="evidence" value="ECO:0007669"/>
    <property type="project" value="UniProtKB-KW"/>
</dbReference>
<dbReference type="PANTHER" id="PTHR39188">
    <property type="entry name" value="MEMBRANE-ASSOCIATED ZINC METALLOPROTEASE M50B"/>
    <property type="match status" value="1"/>
</dbReference>
<gene>
    <name evidence="14" type="ORF">M5X16_07825</name>
    <name evidence="15" type="ORF">PC41400_07065</name>
</gene>
<keyword evidence="4 15" id="KW-0645">Protease</keyword>
<evidence type="ECO:0000313" key="17">
    <source>
        <dbReference type="Proteomes" id="UP001527202"/>
    </source>
</evidence>